<evidence type="ECO:0000313" key="4">
    <source>
        <dbReference type="Proteomes" id="UP000179076"/>
    </source>
</evidence>
<name>A0A1F6V9Y4_9PROT</name>
<dbReference type="GO" id="GO:0051537">
    <property type="term" value="F:2 iron, 2 sulfur cluster binding"/>
    <property type="evidence" value="ECO:0007669"/>
    <property type="project" value="TreeGrafter"/>
</dbReference>
<dbReference type="Proteomes" id="UP000179076">
    <property type="component" value="Unassembled WGS sequence"/>
</dbReference>
<dbReference type="SUPFAM" id="SSF89360">
    <property type="entry name" value="HesB-like domain"/>
    <property type="match status" value="1"/>
</dbReference>
<feature type="domain" description="Core" evidence="2">
    <location>
        <begin position="14"/>
        <end position="107"/>
    </location>
</feature>
<gene>
    <name evidence="3" type="ORF">A2W18_00300</name>
</gene>
<organism evidence="3 4">
    <name type="scientific">Candidatus Muproteobacteria bacterium RBG_16_60_9</name>
    <dbReference type="NCBI Taxonomy" id="1817755"/>
    <lineage>
        <taxon>Bacteria</taxon>
        <taxon>Pseudomonadati</taxon>
        <taxon>Pseudomonadota</taxon>
        <taxon>Candidatus Muproteobacteria</taxon>
    </lineage>
</organism>
<dbReference type="Gene3D" id="2.60.300.12">
    <property type="entry name" value="HesB-like domain"/>
    <property type="match status" value="1"/>
</dbReference>
<dbReference type="NCBIfam" id="TIGR00049">
    <property type="entry name" value="iron-sulfur cluster assembly accessory protein"/>
    <property type="match status" value="1"/>
</dbReference>
<dbReference type="EMBL" id="MFSP01000088">
    <property type="protein sequence ID" value="OGI66418.1"/>
    <property type="molecule type" value="Genomic_DNA"/>
</dbReference>
<evidence type="ECO:0000313" key="3">
    <source>
        <dbReference type="EMBL" id="OGI66418.1"/>
    </source>
</evidence>
<comment type="caution">
    <text evidence="3">The sequence shown here is derived from an EMBL/GenBank/DDBJ whole genome shotgun (WGS) entry which is preliminary data.</text>
</comment>
<accession>A0A1F6V9Y4</accession>
<sequence length="126" mass="13074">MTAIEYPTRIGDSEMRLTPAAQTKIAELLASADNDVAGIRVFVSGGGCSGMTYDMTYADNTVDSNYDSVLEGPGFKIYVDPVALNYLQGCELDFRGDGPSQSFVFNNVFQAVGGSGGCGGCGGGGF</sequence>
<evidence type="ECO:0000259" key="2">
    <source>
        <dbReference type="Pfam" id="PF01521"/>
    </source>
</evidence>
<proteinExistence type="inferred from homology"/>
<comment type="similarity">
    <text evidence="1">Belongs to the HesB/IscA family.</text>
</comment>
<dbReference type="GO" id="GO:0016226">
    <property type="term" value="P:iron-sulfur cluster assembly"/>
    <property type="evidence" value="ECO:0007669"/>
    <property type="project" value="InterPro"/>
</dbReference>
<protein>
    <recommendedName>
        <fullName evidence="2">Core domain-containing protein</fullName>
    </recommendedName>
</protein>
<dbReference type="GO" id="GO:0005829">
    <property type="term" value="C:cytosol"/>
    <property type="evidence" value="ECO:0007669"/>
    <property type="project" value="TreeGrafter"/>
</dbReference>
<reference evidence="3 4" key="1">
    <citation type="journal article" date="2016" name="Nat. Commun.">
        <title>Thousands of microbial genomes shed light on interconnected biogeochemical processes in an aquifer system.</title>
        <authorList>
            <person name="Anantharaman K."/>
            <person name="Brown C.T."/>
            <person name="Hug L.A."/>
            <person name="Sharon I."/>
            <person name="Castelle C.J."/>
            <person name="Probst A.J."/>
            <person name="Thomas B.C."/>
            <person name="Singh A."/>
            <person name="Wilkins M.J."/>
            <person name="Karaoz U."/>
            <person name="Brodie E.L."/>
            <person name="Williams K.H."/>
            <person name="Hubbard S.S."/>
            <person name="Banfield J.F."/>
        </authorList>
    </citation>
    <scope>NUCLEOTIDE SEQUENCE [LARGE SCALE GENOMIC DNA]</scope>
</reference>
<dbReference type="InterPro" id="IPR050322">
    <property type="entry name" value="Fe-S_cluster_asmbl/transfer"/>
</dbReference>
<dbReference type="InterPro" id="IPR035903">
    <property type="entry name" value="HesB-like_dom_sf"/>
</dbReference>
<dbReference type="PANTHER" id="PTHR10072">
    <property type="entry name" value="IRON-SULFUR CLUSTER ASSEMBLY PROTEIN"/>
    <property type="match status" value="1"/>
</dbReference>
<dbReference type="Pfam" id="PF01521">
    <property type="entry name" value="Fe-S_biosyn"/>
    <property type="match status" value="1"/>
</dbReference>
<evidence type="ECO:0000256" key="1">
    <source>
        <dbReference type="ARBA" id="ARBA00006718"/>
    </source>
</evidence>
<dbReference type="AlphaFoldDB" id="A0A1F6V9Y4"/>
<dbReference type="InterPro" id="IPR016092">
    <property type="entry name" value="ATAP"/>
</dbReference>
<dbReference type="PANTHER" id="PTHR10072:SF41">
    <property type="entry name" value="IRON-SULFUR CLUSTER ASSEMBLY 1 HOMOLOG, MITOCHONDRIAL"/>
    <property type="match status" value="1"/>
</dbReference>
<dbReference type="InterPro" id="IPR000361">
    <property type="entry name" value="ATAP_core_dom"/>
</dbReference>